<reference evidence="2 3" key="1">
    <citation type="submission" date="2014-02" db="EMBL/GenBank/DDBJ databases">
        <title>Aquamicrobium defluvii Genome sequencing.</title>
        <authorList>
            <person name="Wang X."/>
        </authorList>
    </citation>
    <scope>NUCLEOTIDE SEQUENCE [LARGE SCALE GENOMIC DNA]</scope>
    <source>
        <strain evidence="2 3">W13Z1</strain>
    </source>
</reference>
<dbReference type="PATRIC" id="fig|69279.3.peg.315"/>
<organism evidence="2 3">
    <name type="scientific">Aquamicrobium defluvii</name>
    <dbReference type="NCBI Taxonomy" id="69279"/>
    <lineage>
        <taxon>Bacteria</taxon>
        <taxon>Pseudomonadati</taxon>
        <taxon>Pseudomonadota</taxon>
        <taxon>Alphaproteobacteria</taxon>
        <taxon>Hyphomicrobiales</taxon>
        <taxon>Phyllobacteriaceae</taxon>
        <taxon>Aquamicrobium</taxon>
    </lineage>
</organism>
<dbReference type="InterPro" id="IPR027417">
    <property type="entry name" value="P-loop_NTPase"/>
</dbReference>
<dbReference type="Gene3D" id="3.40.50.300">
    <property type="entry name" value="P-loop containing nucleotide triphosphate hydrolases"/>
    <property type="match status" value="2"/>
</dbReference>
<dbReference type="Pfam" id="PF13304">
    <property type="entry name" value="AAA_21"/>
    <property type="match status" value="1"/>
</dbReference>
<dbReference type="eggNOG" id="COG1195">
    <property type="taxonomic scope" value="Bacteria"/>
</dbReference>
<dbReference type="EMBL" id="JENY01000001">
    <property type="protein sequence ID" value="EXL10556.1"/>
    <property type="molecule type" value="Genomic_DNA"/>
</dbReference>
<proteinExistence type="predicted"/>
<dbReference type="GO" id="GO:0016887">
    <property type="term" value="F:ATP hydrolysis activity"/>
    <property type="evidence" value="ECO:0007669"/>
    <property type="project" value="InterPro"/>
</dbReference>
<dbReference type="GO" id="GO:0005524">
    <property type="term" value="F:ATP binding"/>
    <property type="evidence" value="ECO:0007669"/>
    <property type="project" value="InterPro"/>
</dbReference>
<evidence type="ECO:0000259" key="1">
    <source>
        <dbReference type="Pfam" id="PF13304"/>
    </source>
</evidence>
<evidence type="ECO:0000313" key="3">
    <source>
        <dbReference type="Proteomes" id="UP000019849"/>
    </source>
</evidence>
<sequence length="587" mass="64001">MTQRAVIRKLQILRFRGIEKFDWFPAEGMNIILGGGDVGKTTVLEAVALLFSPSNAATISESDYWMRKTADEFCIEAVMALPGDVEINNQKSLNLPWHWNGKDAVQPEAAGDDDDMPAPGDPVYKVRVRGTAELELVWEIVQPHDESDHFPVAVRRQIGLLRLAAEDRNDRDLRLVYGSALDRLFSDTTLRARISKEVAGLDLDSAIGQESSEKLKTLGKRLAGAALPGDLGLGLTTTQGLSIGALIGLLARKDDVDLPLSSWGAGTRRMAALEIASSARKEASIITVDEIERGLEPYRLRKLVREIIDDAGQAFVTTHSPVAISCADDAALWYLDNTSHMGALPRDRIEAQQKRDPETFLARFPVIGEGPTEVGFMKFLLEKAFAADPLDYGVRVCDGQGNDAVLGLLETLAVTGLRFAGLVDDEGRAPGRWQTLKQSLGDRLFQWAGGCTEQHVIGATPEDRLPELIRDRDGYPDGTRLRTLAVRLVISDNSLPAIRQAAQAQGISLRDLIIGAASGDDTGAPDDKRKEWKAHGKAWFKSERGGRELAEKMTALGAWSAIEPRLLPLLNAVLAAAGREQVRALAL</sequence>
<keyword evidence="2" id="KW-0255">Endonuclease</keyword>
<dbReference type="InterPro" id="IPR003959">
    <property type="entry name" value="ATPase_AAA_core"/>
</dbReference>
<dbReference type="InterPro" id="IPR051396">
    <property type="entry name" value="Bact_Antivir_Def_Nuclease"/>
</dbReference>
<dbReference type="HOGENOM" id="CLU_464360_0_0_5"/>
<name>A0A011UWE2_9HYPH</name>
<feature type="domain" description="ATPase AAA-type core" evidence="1">
    <location>
        <begin position="220"/>
        <end position="324"/>
    </location>
</feature>
<keyword evidence="2" id="KW-0540">Nuclease</keyword>
<dbReference type="STRING" id="69279.BG36_01550"/>
<dbReference type="Proteomes" id="UP000019849">
    <property type="component" value="Unassembled WGS sequence"/>
</dbReference>
<dbReference type="GO" id="GO:0004519">
    <property type="term" value="F:endonuclease activity"/>
    <property type="evidence" value="ECO:0007669"/>
    <property type="project" value="UniProtKB-KW"/>
</dbReference>
<accession>A0A011UWE2</accession>
<gene>
    <name evidence="2" type="ORF">BG36_01550</name>
</gene>
<keyword evidence="2" id="KW-0378">Hydrolase</keyword>
<dbReference type="RefSeq" id="WP_035022452.1">
    <property type="nucleotide sequence ID" value="NZ_KK073877.1"/>
</dbReference>
<protein>
    <submittedName>
        <fullName evidence="2">ATP-dependent OLD family endonuclease</fullName>
    </submittedName>
</protein>
<dbReference type="PANTHER" id="PTHR43581">
    <property type="entry name" value="ATP/GTP PHOSPHATASE"/>
    <property type="match status" value="1"/>
</dbReference>
<dbReference type="PANTHER" id="PTHR43581:SF4">
    <property type="entry name" value="ATP_GTP PHOSPHATASE"/>
    <property type="match status" value="1"/>
</dbReference>
<dbReference type="AlphaFoldDB" id="A0A011UWE2"/>
<comment type="caution">
    <text evidence="2">The sequence shown here is derived from an EMBL/GenBank/DDBJ whole genome shotgun (WGS) entry which is preliminary data.</text>
</comment>
<dbReference type="SUPFAM" id="SSF52540">
    <property type="entry name" value="P-loop containing nucleoside triphosphate hydrolases"/>
    <property type="match status" value="1"/>
</dbReference>
<evidence type="ECO:0000313" key="2">
    <source>
        <dbReference type="EMBL" id="EXL10556.1"/>
    </source>
</evidence>